<keyword evidence="2 3" id="KW-0119">Carbohydrate metabolism</keyword>
<dbReference type="Pfam" id="PF12055">
    <property type="entry name" value="DUF3536"/>
    <property type="match status" value="1"/>
</dbReference>
<evidence type="ECO:0000313" key="6">
    <source>
        <dbReference type="EMBL" id="QJT09332.1"/>
    </source>
</evidence>
<dbReference type="Gene3D" id="3.20.110.10">
    <property type="entry name" value="Glycoside hydrolase 38, N terminal domain"/>
    <property type="match status" value="2"/>
</dbReference>
<reference evidence="7 8" key="1">
    <citation type="submission" date="2018-06" db="EMBL/GenBank/DDBJ databases">
        <title>Complete genome of Desulfovibrio marinus P48SEP.</title>
        <authorList>
            <person name="Crispim J.S."/>
            <person name="Vidigal P.M.P."/>
            <person name="Silva L.C.F."/>
            <person name="Araujo L.C."/>
            <person name="Laguardia C.N."/>
            <person name="Dias R.S."/>
            <person name="Sousa M.P."/>
            <person name="Paula S.O."/>
            <person name="Silva C."/>
        </authorList>
    </citation>
    <scope>NUCLEOTIDE SEQUENCE [LARGE SCALE GENOMIC DNA]</scope>
    <source>
        <strain evidence="7 8">P48SEP</strain>
    </source>
</reference>
<evidence type="ECO:0000313" key="7">
    <source>
        <dbReference type="EMBL" id="TVM32826.1"/>
    </source>
</evidence>
<dbReference type="OrthoDB" id="9757977at2"/>
<dbReference type="Pfam" id="PF03065">
    <property type="entry name" value="Glyco_hydro_57"/>
    <property type="match status" value="1"/>
</dbReference>
<dbReference type="RefSeq" id="WP_144306009.1">
    <property type="nucleotide sequence ID" value="NZ_CP039543.1"/>
</dbReference>
<dbReference type="GO" id="GO:0016787">
    <property type="term" value="F:hydrolase activity"/>
    <property type="evidence" value="ECO:0007669"/>
    <property type="project" value="UniProtKB-KW"/>
</dbReference>
<evidence type="ECO:0000256" key="3">
    <source>
        <dbReference type="RuleBase" id="RU361196"/>
    </source>
</evidence>
<dbReference type="CDD" id="cd10797">
    <property type="entry name" value="GH57N_APU_like_1"/>
    <property type="match status" value="1"/>
</dbReference>
<organism evidence="7 8">
    <name type="scientific">Oceanidesulfovibrio marinus</name>
    <dbReference type="NCBI Taxonomy" id="370038"/>
    <lineage>
        <taxon>Bacteria</taxon>
        <taxon>Pseudomonadati</taxon>
        <taxon>Thermodesulfobacteriota</taxon>
        <taxon>Desulfovibrionia</taxon>
        <taxon>Desulfovibrionales</taxon>
        <taxon>Desulfovibrionaceae</taxon>
        <taxon>Oceanidesulfovibrio</taxon>
    </lineage>
</organism>
<evidence type="ECO:0000313" key="8">
    <source>
        <dbReference type="Proteomes" id="UP000434052"/>
    </source>
</evidence>
<dbReference type="EMBL" id="QMIF01000009">
    <property type="protein sequence ID" value="TVM32826.1"/>
    <property type="molecule type" value="Genomic_DNA"/>
</dbReference>
<evidence type="ECO:0000259" key="5">
    <source>
        <dbReference type="Pfam" id="PF03065"/>
    </source>
</evidence>
<keyword evidence="7" id="KW-0378">Hydrolase</keyword>
<dbReference type="Proteomes" id="UP000434052">
    <property type="component" value="Unassembled WGS sequence"/>
</dbReference>
<dbReference type="InterPro" id="IPR052046">
    <property type="entry name" value="GH57_Enzymes"/>
</dbReference>
<dbReference type="EMBL" id="CP039543">
    <property type="protein sequence ID" value="QJT09332.1"/>
    <property type="molecule type" value="Genomic_DNA"/>
</dbReference>
<reference evidence="6 9" key="2">
    <citation type="submission" date="2019-04" db="EMBL/GenBank/DDBJ databases">
        <title>Isolation and culture of sulfate reducing bacteria from the cold seep of the South China Sea.</title>
        <authorList>
            <person name="Sun C."/>
            <person name="Liu R."/>
        </authorList>
    </citation>
    <scope>NUCLEOTIDE SEQUENCE [LARGE SCALE GENOMIC DNA]</scope>
    <source>
        <strain evidence="6 9">CS1</strain>
    </source>
</reference>
<dbReference type="SUPFAM" id="SSF88713">
    <property type="entry name" value="Glycoside hydrolase/deacetylase"/>
    <property type="match status" value="1"/>
</dbReference>
<evidence type="ECO:0000256" key="1">
    <source>
        <dbReference type="ARBA" id="ARBA00006821"/>
    </source>
</evidence>
<dbReference type="InterPro" id="IPR004300">
    <property type="entry name" value="Glyco_hydro_57_N"/>
</dbReference>
<keyword evidence="9" id="KW-1185">Reference proteome</keyword>
<dbReference type="AlphaFoldDB" id="A0A6P1ZH06"/>
<comment type="similarity">
    <text evidence="1 3">Belongs to the glycosyl hydrolase 57 family.</text>
</comment>
<dbReference type="PANTHER" id="PTHR36306:SF3">
    <property type="entry name" value="GLYCOSIDE HYDROLASE FAMILY 57"/>
    <property type="match status" value="1"/>
</dbReference>
<dbReference type="PANTHER" id="PTHR36306">
    <property type="entry name" value="ALPHA-AMYLASE-RELATED-RELATED"/>
    <property type="match status" value="1"/>
</dbReference>
<dbReference type="InterPro" id="IPR011330">
    <property type="entry name" value="Glyco_hydro/deAcase_b/a-brl"/>
</dbReference>
<dbReference type="InterPro" id="IPR021923">
    <property type="entry name" value="DUF3536"/>
</dbReference>
<evidence type="ECO:0000256" key="4">
    <source>
        <dbReference type="SAM" id="MobiDB-lite"/>
    </source>
</evidence>
<dbReference type="GO" id="GO:0005975">
    <property type="term" value="P:carbohydrate metabolic process"/>
    <property type="evidence" value="ECO:0007669"/>
    <property type="project" value="InterPro"/>
</dbReference>
<proteinExistence type="inferred from homology"/>
<accession>A0A6P1ZH06</accession>
<evidence type="ECO:0000256" key="2">
    <source>
        <dbReference type="ARBA" id="ARBA00023277"/>
    </source>
</evidence>
<dbReference type="Proteomes" id="UP000503251">
    <property type="component" value="Chromosome"/>
</dbReference>
<feature type="region of interest" description="Disordered" evidence="4">
    <location>
        <begin position="184"/>
        <end position="226"/>
    </location>
</feature>
<evidence type="ECO:0000313" key="9">
    <source>
        <dbReference type="Proteomes" id="UP000503251"/>
    </source>
</evidence>
<dbReference type="InterPro" id="IPR027291">
    <property type="entry name" value="Glyco_hydro_38_N_sf"/>
</dbReference>
<feature type="domain" description="Glycoside hydrolase family 57 N-terminal" evidence="5">
    <location>
        <begin position="111"/>
        <end position="330"/>
    </location>
</feature>
<name>A0A6P1ZH06_9BACT</name>
<feature type="compositionally biased region" description="Basic and acidic residues" evidence="4">
    <location>
        <begin position="205"/>
        <end position="223"/>
    </location>
</feature>
<protein>
    <submittedName>
        <fullName evidence="6">DUF3536 domain-containing protein</fullName>
    </submittedName>
    <submittedName>
        <fullName evidence="7">Glycoside hydrolase</fullName>
    </submittedName>
</protein>
<sequence length="825" mass="95035">MKKYLCLHGHFYQPPRENPWLEEVELQDSAAPFHDWNQRITAECYGPNTGARILDDQGRIQRIVSNYSRMSFNFGPTLLSWMERHKPMVYEAIIDADHRSRDIFGGHGSAIAQVYNHMIMPLANKRDRRTQVYWGVEDFRRRFGRDPAGMWLPETAVDLTTLDILADFGIKFTILAPRQAHRVAEPVATPAQPADSPKGAKKKTPPPEKSWRDVSGDRIDPTRPYRVSLPSGREMTLFFYDGHISQDLAFGDLLDSGARFKERLLSVYSDERDWPQLVHVATDGETYGHHHRYGEMALAWLFEDIQKDPDVHLTNYAQFLEKYPAEAEVEIYEDSSWSCVHGVERWKSDCGCNSGMHFGWDQKWRKPLREAMNWLRDEAADVFEKQGPRYLADPWKARDAYIEVVLDRSFENVNAFLAIHAKSPLPPEHVVTALKLLEMQRYAQLIFTSCAWFFDEISGIETVQVMQYAARTIQLLGDLTGRSYEDDYLDLLDKSPSNVFKSGREVYVENVKPSQVDLLRAAAHFAMSSFFEDYQESFEYACYSVTHEIYHRVPAGRFGLVTGKAQVTSTLTRESVTIAFAVLHAGDHNLNCGVRFYEGSENFIKLEKDLRVPFERGDLTAAIRTMDEHFGKNIFSVWHLFKDEQRRVVDKVLEPAYQLAEAAYRQIYEGNQAMLNFLSWLHIPSPRHFLDAAQFVVNNDLKQMFEHDAVDAEQVKSLLEQCSRWNLSLEEAVGHTAAEWLNRRMDEFALIPDDVDLLEHTVAVLEKLGPIPMGARIWEAQNICYTEALELAAPKKAPFKTEDEDASRWERSFTKLCKLLKVHPK</sequence>
<gene>
    <name evidence="7" type="ORF">DQK91_14060</name>
    <name evidence="6" type="ORF">E8L03_10445</name>
</gene>